<dbReference type="Proteomes" id="UP001239111">
    <property type="component" value="Chromosome 4"/>
</dbReference>
<organism evidence="1 2">
    <name type="scientific">Eretmocerus hayati</name>
    <dbReference type="NCBI Taxonomy" id="131215"/>
    <lineage>
        <taxon>Eukaryota</taxon>
        <taxon>Metazoa</taxon>
        <taxon>Ecdysozoa</taxon>
        <taxon>Arthropoda</taxon>
        <taxon>Hexapoda</taxon>
        <taxon>Insecta</taxon>
        <taxon>Pterygota</taxon>
        <taxon>Neoptera</taxon>
        <taxon>Endopterygota</taxon>
        <taxon>Hymenoptera</taxon>
        <taxon>Apocrita</taxon>
        <taxon>Proctotrupomorpha</taxon>
        <taxon>Chalcidoidea</taxon>
        <taxon>Aphelinidae</taxon>
        <taxon>Aphelininae</taxon>
        <taxon>Eretmocerus</taxon>
    </lineage>
</organism>
<evidence type="ECO:0000313" key="2">
    <source>
        <dbReference type="Proteomes" id="UP001239111"/>
    </source>
</evidence>
<dbReference type="EMBL" id="CM056744">
    <property type="protein sequence ID" value="KAJ8664826.1"/>
    <property type="molecule type" value="Genomic_DNA"/>
</dbReference>
<comment type="caution">
    <text evidence="1">The sequence shown here is derived from an EMBL/GenBank/DDBJ whole genome shotgun (WGS) entry which is preliminary data.</text>
</comment>
<keyword evidence="2" id="KW-1185">Reference proteome</keyword>
<evidence type="ECO:0000313" key="1">
    <source>
        <dbReference type="EMBL" id="KAJ8664826.1"/>
    </source>
</evidence>
<gene>
    <name evidence="1" type="ORF">QAD02_006488</name>
</gene>
<sequence length="557" mass="63843">MKLSVHFWVWILLKNVLAQEATTSLPRENYGIEEESLSPECEYSAIDLVCYEVKWRKSEDCCDRDSKVAPDEDLPLDLSIKRKYKDQDDTGENSLPSPKASPGESSYKNFKNGVDSDEHGAKSKSQKTCLCEICGMLIQHKSNFHEHRAKHSDEIRLLCDYCEQNIKTQRDLSQHLKLHKNKGFLSCKICQKTFKTKYKLNRHMGTHSNEFPFSCPMCSKKFKVRESVSQHIRTVHSNNGPHQCQVCDKILSSKYSLYFHMRTHADKNPVKCSVCHKCLTSKYGLAKHMEIHEKKPISCRKCNRSFSQDFELFQHTAYDCGKKGPYVCLVCGNEYIYRSNLQRHLIMKNHGGIPSGSEMASRITESDLDQMMDDRGTCQIAQQLPIGTENLVDEVSVENLGQYEEMKQPEEDFEDINDAICIQNFVRYQPKGETSNAHLHLSQVSLDALGMPACSSGTQNEVARPAETRIETRAVLGSIDTCDSEIDIKEALDIVQQEEETRNCKKLCHRLLPLGINQLTCATWKMCKSIESYNDHFKYLHFLEMNIPGKQKHLVFP</sequence>
<name>A0ACC2N269_9HYME</name>
<reference evidence="1" key="1">
    <citation type="submission" date="2023-04" db="EMBL/GenBank/DDBJ databases">
        <title>A chromosome-level genome assembly of the parasitoid wasp Eretmocerus hayati.</title>
        <authorList>
            <person name="Zhong Y."/>
            <person name="Liu S."/>
            <person name="Liu Y."/>
        </authorList>
    </citation>
    <scope>NUCLEOTIDE SEQUENCE</scope>
    <source>
        <strain evidence="1">ZJU_SS_LIU_2023</strain>
    </source>
</reference>
<accession>A0ACC2N269</accession>
<protein>
    <submittedName>
        <fullName evidence="1">Uncharacterized protein</fullName>
    </submittedName>
</protein>
<proteinExistence type="predicted"/>